<dbReference type="Proteomes" id="UP001303889">
    <property type="component" value="Unassembled WGS sequence"/>
</dbReference>
<reference evidence="2" key="2">
    <citation type="submission" date="2023-05" db="EMBL/GenBank/DDBJ databases">
        <authorList>
            <consortium name="Lawrence Berkeley National Laboratory"/>
            <person name="Steindorff A."/>
            <person name="Hensen N."/>
            <person name="Bonometti L."/>
            <person name="Westerberg I."/>
            <person name="Brannstrom I.O."/>
            <person name="Guillou S."/>
            <person name="Cros-Aarteil S."/>
            <person name="Calhoun S."/>
            <person name="Haridas S."/>
            <person name="Kuo A."/>
            <person name="Mondo S."/>
            <person name="Pangilinan J."/>
            <person name="Riley R."/>
            <person name="Labutti K."/>
            <person name="Andreopoulos B."/>
            <person name="Lipzen A."/>
            <person name="Chen C."/>
            <person name="Yanf M."/>
            <person name="Daum C."/>
            <person name="Ng V."/>
            <person name="Clum A."/>
            <person name="Ohm R."/>
            <person name="Martin F."/>
            <person name="Silar P."/>
            <person name="Natvig D."/>
            <person name="Lalanne C."/>
            <person name="Gautier V."/>
            <person name="Ament-Velasquez S.L."/>
            <person name="Kruys A."/>
            <person name="Hutchinson M.I."/>
            <person name="Powell A.J."/>
            <person name="Barry K."/>
            <person name="Miller A.N."/>
            <person name="Grigoriev I.V."/>
            <person name="Debuchy R."/>
            <person name="Gladieux P."/>
            <person name="Thoren M.H."/>
            <person name="Johannesson H."/>
        </authorList>
    </citation>
    <scope>NUCLEOTIDE SEQUENCE</scope>
    <source>
        <strain evidence="2">CBS 103.79</strain>
    </source>
</reference>
<protein>
    <submittedName>
        <fullName evidence="2">Uncharacterized protein</fullName>
    </submittedName>
</protein>
<organism evidence="2 3">
    <name type="scientific">Staphylotrichum tortipilum</name>
    <dbReference type="NCBI Taxonomy" id="2831512"/>
    <lineage>
        <taxon>Eukaryota</taxon>
        <taxon>Fungi</taxon>
        <taxon>Dikarya</taxon>
        <taxon>Ascomycota</taxon>
        <taxon>Pezizomycotina</taxon>
        <taxon>Sordariomycetes</taxon>
        <taxon>Sordariomycetidae</taxon>
        <taxon>Sordariales</taxon>
        <taxon>Chaetomiaceae</taxon>
        <taxon>Staphylotrichum</taxon>
    </lineage>
</organism>
<feature type="compositionally biased region" description="Acidic residues" evidence="1">
    <location>
        <begin position="75"/>
        <end position="94"/>
    </location>
</feature>
<name>A0AAN6M851_9PEZI</name>
<accession>A0AAN6M851</accession>
<feature type="compositionally biased region" description="Polar residues" evidence="1">
    <location>
        <begin position="32"/>
        <end position="45"/>
    </location>
</feature>
<reference evidence="2" key="1">
    <citation type="journal article" date="2023" name="Mol. Phylogenet. Evol.">
        <title>Genome-scale phylogeny and comparative genomics of the fungal order Sordariales.</title>
        <authorList>
            <person name="Hensen N."/>
            <person name="Bonometti L."/>
            <person name="Westerberg I."/>
            <person name="Brannstrom I.O."/>
            <person name="Guillou S."/>
            <person name="Cros-Aarteil S."/>
            <person name="Calhoun S."/>
            <person name="Haridas S."/>
            <person name="Kuo A."/>
            <person name="Mondo S."/>
            <person name="Pangilinan J."/>
            <person name="Riley R."/>
            <person name="LaButti K."/>
            <person name="Andreopoulos B."/>
            <person name="Lipzen A."/>
            <person name="Chen C."/>
            <person name="Yan M."/>
            <person name="Daum C."/>
            <person name="Ng V."/>
            <person name="Clum A."/>
            <person name="Steindorff A."/>
            <person name="Ohm R.A."/>
            <person name="Martin F."/>
            <person name="Silar P."/>
            <person name="Natvig D.O."/>
            <person name="Lalanne C."/>
            <person name="Gautier V."/>
            <person name="Ament-Velasquez S.L."/>
            <person name="Kruys A."/>
            <person name="Hutchinson M.I."/>
            <person name="Powell A.J."/>
            <person name="Barry K."/>
            <person name="Miller A.N."/>
            <person name="Grigoriev I.V."/>
            <person name="Debuchy R."/>
            <person name="Gladieux P."/>
            <person name="Hiltunen Thoren M."/>
            <person name="Johannesson H."/>
        </authorList>
    </citation>
    <scope>NUCLEOTIDE SEQUENCE</scope>
    <source>
        <strain evidence="2">CBS 103.79</strain>
    </source>
</reference>
<evidence type="ECO:0000313" key="3">
    <source>
        <dbReference type="Proteomes" id="UP001303889"/>
    </source>
</evidence>
<proteinExistence type="predicted"/>
<sequence length="258" mass="28571">MARGGIKEASSTANSNGHTKEASNSKKAASDPGTNRGSPSITITRSGRLAGTNRPGDSSISRRPTNPLLRRNAEDSDDDSESSQESDDESMDEDVMLEDAPLVQPARQMDGLSMFIGQIPPGSAMSAQNRPWGQPQQHHQPHHQHQQQPQLQQLNVFGKPPACHQPARLPGQNLGDHGAQQAADHGPWMEEHCAIRAAATAEWDHSQHSRLEEQQAALYALYHKGEQLAAAIQRADWVRQQRELELEELRKQQQQQQY</sequence>
<dbReference type="EMBL" id="MU856532">
    <property type="protein sequence ID" value="KAK3896572.1"/>
    <property type="molecule type" value="Genomic_DNA"/>
</dbReference>
<comment type="caution">
    <text evidence="2">The sequence shown here is derived from an EMBL/GenBank/DDBJ whole genome shotgun (WGS) entry which is preliminary data.</text>
</comment>
<evidence type="ECO:0000313" key="2">
    <source>
        <dbReference type="EMBL" id="KAK3896572.1"/>
    </source>
</evidence>
<gene>
    <name evidence="2" type="ORF">C8A05DRAFT_39886</name>
</gene>
<feature type="region of interest" description="Disordered" evidence="1">
    <location>
        <begin position="120"/>
        <end position="150"/>
    </location>
</feature>
<evidence type="ECO:0000256" key="1">
    <source>
        <dbReference type="SAM" id="MobiDB-lite"/>
    </source>
</evidence>
<feature type="non-terminal residue" evidence="2">
    <location>
        <position position="258"/>
    </location>
</feature>
<feature type="compositionally biased region" description="Polar residues" evidence="1">
    <location>
        <begin position="55"/>
        <end position="64"/>
    </location>
</feature>
<feature type="region of interest" description="Disordered" evidence="1">
    <location>
        <begin position="1"/>
        <end position="94"/>
    </location>
</feature>
<keyword evidence="3" id="KW-1185">Reference proteome</keyword>
<dbReference type="AlphaFoldDB" id="A0AAN6M851"/>